<organism evidence="11 12">
    <name type="scientific">Corynebacterium mycetoides</name>
    <dbReference type="NCBI Taxonomy" id="38302"/>
    <lineage>
        <taxon>Bacteria</taxon>
        <taxon>Bacillati</taxon>
        <taxon>Actinomycetota</taxon>
        <taxon>Actinomycetes</taxon>
        <taxon>Mycobacteriales</taxon>
        <taxon>Corynebacteriaceae</taxon>
        <taxon>Corynebacterium</taxon>
    </lineage>
</organism>
<dbReference type="InterPro" id="IPR006062">
    <property type="entry name" value="His_biosynth"/>
</dbReference>
<dbReference type="Proteomes" id="UP000199350">
    <property type="component" value="Chromosome I"/>
</dbReference>
<comment type="similarity">
    <text evidence="4 9 10">Belongs to the HisA/HisF family.</text>
</comment>
<dbReference type="Gene3D" id="3.20.20.70">
    <property type="entry name" value="Aldolase class I"/>
    <property type="match status" value="1"/>
</dbReference>
<dbReference type="GO" id="GO:0000105">
    <property type="term" value="P:L-histidine biosynthetic process"/>
    <property type="evidence" value="ECO:0007669"/>
    <property type="project" value="UniProtKB-UniRule"/>
</dbReference>
<dbReference type="SUPFAM" id="SSF51366">
    <property type="entry name" value="Ribulose-phoshate binding barrel"/>
    <property type="match status" value="1"/>
</dbReference>
<evidence type="ECO:0000256" key="10">
    <source>
        <dbReference type="RuleBase" id="RU003657"/>
    </source>
</evidence>
<evidence type="ECO:0000256" key="2">
    <source>
        <dbReference type="ARBA" id="ARBA00004496"/>
    </source>
</evidence>
<dbReference type="GO" id="GO:0004640">
    <property type="term" value="F:phosphoribosylanthranilate isomerase activity"/>
    <property type="evidence" value="ECO:0007669"/>
    <property type="project" value="InterPro"/>
</dbReference>
<evidence type="ECO:0000256" key="8">
    <source>
        <dbReference type="ARBA" id="ARBA00023235"/>
    </source>
</evidence>
<dbReference type="EC" id="5.3.1.16" evidence="9"/>
<evidence type="ECO:0000256" key="7">
    <source>
        <dbReference type="ARBA" id="ARBA00023102"/>
    </source>
</evidence>
<dbReference type="HAMAP" id="MF_01014">
    <property type="entry name" value="HisA"/>
    <property type="match status" value="1"/>
</dbReference>
<dbReference type="RefSeq" id="WP_092149246.1">
    <property type="nucleotide sequence ID" value="NZ_LT629700.1"/>
</dbReference>
<evidence type="ECO:0000256" key="1">
    <source>
        <dbReference type="ARBA" id="ARBA00000901"/>
    </source>
</evidence>
<proteinExistence type="inferred from homology"/>
<keyword evidence="6 9" id="KW-0028">Amino-acid biosynthesis</keyword>
<dbReference type="InterPro" id="IPR013785">
    <property type="entry name" value="Aldolase_TIM"/>
</dbReference>
<dbReference type="GO" id="GO:0003949">
    <property type="term" value="F:1-(5-phosphoribosyl)-5-[(5-phosphoribosylamino)methylideneamino]imidazole-4-carboxamide isomerase activity"/>
    <property type="evidence" value="ECO:0007669"/>
    <property type="project" value="UniProtKB-UniRule"/>
</dbReference>
<keyword evidence="8 9" id="KW-0413">Isomerase</keyword>
<evidence type="ECO:0000256" key="5">
    <source>
        <dbReference type="ARBA" id="ARBA00022490"/>
    </source>
</evidence>
<feature type="active site" description="Proton acceptor" evidence="9">
    <location>
        <position position="14"/>
    </location>
</feature>
<dbReference type="OrthoDB" id="9807749at2"/>
<evidence type="ECO:0000256" key="4">
    <source>
        <dbReference type="ARBA" id="ARBA00009667"/>
    </source>
</evidence>
<comment type="caution">
    <text evidence="9">Lacks conserved residue(s) required for the propagation of feature annotation.</text>
</comment>
<dbReference type="CDD" id="cd04732">
    <property type="entry name" value="HisA"/>
    <property type="match status" value="1"/>
</dbReference>
<gene>
    <name evidence="9" type="primary">hisA</name>
    <name evidence="11" type="ORF">SAMN04488535_0868</name>
</gene>
<accession>A0A1G9N5T0</accession>
<dbReference type="PANTHER" id="PTHR43090">
    <property type="entry name" value="1-(5-PHOSPHORIBOSYL)-5-[(5-PHOSPHORIBOSYLAMINO)METHYLIDENEAMINO] IMIDAZOLE-4-CARBOXAMIDE ISOMERASE"/>
    <property type="match status" value="1"/>
</dbReference>
<dbReference type="UniPathway" id="UPA00031">
    <property type="reaction ID" value="UER00009"/>
</dbReference>
<dbReference type="PANTHER" id="PTHR43090:SF2">
    <property type="entry name" value="1-(5-PHOSPHORIBOSYL)-5-[(5-PHOSPHORIBOSYLAMINO)METHYLIDENEAMINO] IMIDAZOLE-4-CARBOXAMIDE ISOMERASE"/>
    <property type="match status" value="1"/>
</dbReference>
<keyword evidence="7 9" id="KW-0368">Histidine biosynthesis</keyword>
<dbReference type="GO" id="GO:0000162">
    <property type="term" value="P:L-tryptophan biosynthetic process"/>
    <property type="evidence" value="ECO:0007669"/>
    <property type="project" value="InterPro"/>
</dbReference>
<comment type="pathway">
    <text evidence="3 9">Amino-acid biosynthesis; L-histidine biosynthesis; L-histidine from 5-phospho-alpha-D-ribose 1-diphosphate: step 4/9.</text>
</comment>
<comment type="catalytic activity">
    <reaction evidence="1 9">
        <text>1-(5-phospho-beta-D-ribosyl)-5-[(5-phospho-beta-D-ribosylamino)methylideneamino]imidazole-4-carboxamide = 5-[(5-phospho-1-deoxy-D-ribulos-1-ylimino)methylamino]-1-(5-phospho-beta-D-ribosyl)imidazole-4-carboxamide</text>
        <dbReference type="Rhea" id="RHEA:15469"/>
        <dbReference type="ChEBI" id="CHEBI:58435"/>
        <dbReference type="ChEBI" id="CHEBI:58525"/>
        <dbReference type="EC" id="5.3.1.16"/>
    </reaction>
</comment>
<evidence type="ECO:0000313" key="12">
    <source>
        <dbReference type="Proteomes" id="UP000199350"/>
    </source>
</evidence>
<dbReference type="STRING" id="38302.SAMN04488535_0868"/>
<dbReference type="InterPro" id="IPR011060">
    <property type="entry name" value="RibuloseP-bd_barrel"/>
</dbReference>
<dbReference type="FunFam" id="3.20.20.70:FF:000009">
    <property type="entry name" value="1-(5-phosphoribosyl)-5-[(5-phosphoribosylamino)methylideneamino] imidazole-4-carboxamide isomerase"/>
    <property type="match status" value="1"/>
</dbReference>
<dbReference type="InterPro" id="IPR044524">
    <property type="entry name" value="Isoase_HisA-like"/>
</dbReference>
<dbReference type="AlphaFoldDB" id="A0A1G9N5T0"/>
<dbReference type="Pfam" id="PF00977">
    <property type="entry name" value="His_biosynth"/>
    <property type="match status" value="1"/>
</dbReference>
<reference evidence="12" key="1">
    <citation type="submission" date="2016-10" db="EMBL/GenBank/DDBJ databases">
        <authorList>
            <person name="Varghese N."/>
            <person name="Submissions S."/>
        </authorList>
    </citation>
    <scope>NUCLEOTIDE SEQUENCE [LARGE SCALE GENOMIC DNA]</scope>
    <source>
        <strain evidence="12">DSM 20632</strain>
    </source>
</reference>
<evidence type="ECO:0000313" key="11">
    <source>
        <dbReference type="EMBL" id="SDL81477.1"/>
    </source>
</evidence>
<dbReference type="NCBIfam" id="TIGR01919">
    <property type="entry name" value="hisA-trpF"/>
    <property type="match status" value="1"/>
</dbReference>
<evidence type="ECO:0000256" key="6">
    <source>
        <dbReference type="ARBA" id="ARBA00022605"/>
    </source>
</evidence>
<sequence>MSQATSFTVLPAVDVVGGQAVRLNQGEAGTEKSYGSPLEAAQRWRDEGAQWLHFVDLDAAFGRGSNHELMAEITRGLDINVELTGGIRDDETLERALATGARRVNIGTAALKNPEWTADAIQRHGDAIAIDIAVREENGQWRTKGDGWTSDGGDLWEVVEFFDAAGCARFVVTDVSRDGTLTGPNVDLLRDVAAATDALVTASGGVATLGDVADIARYADEGIDSVIVGKALYERRFTLREALDAASGSDTPAV</sequence>
<keyword evidence="12" id="KW-1185">Reference proteome</keyword>
<dbReference type="InterPro" id="IPR010188">
    <property type="entry name" value="HisA/PriA_Actinobacteria"/>
</dbReference>
<dbReference type="InterPro" id="IPR023016">
    <property type="entry name" value="HisA/PriA"/>
</dbReference>
<comment type="subcellular location">
    <subcellularLocation>
        <location evidence="2 9">Cytoplasm</location>
    </subcellularLocation>
</comment>
<keyword evidence="5 9" id="KW-0963">Cytoplasm</keyword>
<protein>
    <recommendedName>
        <fullName evidence="9">1-(5-phosphoribosyl)-5-[(5-phosphoribosylamino)methylideneamino] imidazole-4-carboxamide isomerase</fullName>
        <ecNumber evidence="9">5.3.1.16</ecNumber>
    </recommendedName>
    <alternativeName>
        <fullName evidence="9">Phosphoribosylformimino-5-aminoimidazole carboxamide ribotide isomerase</fullName>
    </alternativeName>
</protein>
<evidence type="ECO:0000256" key="9">
    <source>
        <dbReference type="HAMAP-Rule" id="MF_01014"/>
    </source>
</evidence>
<name>A0A1G9N5T0_9CORY</name>
<dbReference type="EMBL" id="LT629700">
    <property type="protein sequence ID" value="SDL81477.1"/>
    <property type="molecule type" value="Genomic_DNA"/>
</dbReference>
<evidence type="ECO:0000256" key="3">
    <source>
        <dbReference type="ARBA" id="ARBA00005133"/>
    </source>
</evidence>
<dbReference type="GO" id="GO:0005737">
    <property type="term" value="C:cytoplasm"/>
    <property type="evidence" value="ECO:0007669"/>
    <property type="project" value="UniProtKB-SubCell"/>
</dbReference>